<dbReference type="RefSeq" id="XP_007374741.1">
    <property type="nucleotide sequence ID" value="XM_007374679.1"/>
</dbReference>
<dbReference type="InParanoid" id="G3ALI3"/>
<dbReference type="PANTHER" id="PTHR11750:SF26">
    <property type="entry name" value="PROTEIN N-TERMINAL AMIDASE"/>
    <property type="match status" value="1"/>
</dbReference>
<evidence type="ECO:0000259" key="1">
    <source>
        <dbReference type="PROSITE" id="PS50263"/>
    </source>
</evidence>
<dbReference type="Pfam" id="PF00795">
    <property type="entry name" value="CN_hydrolase"/>
    <property type="match status" value="1"/>
</dbReference>
<dbReference type="eggNOG" id="ENOG502QVBD">
    <property type="taxonomic scope" value="Eukaryota"/>
</dbReference>
<dbReference type="SUPFAM" id="SSF56317">
    <property type="entry name" value="Carbon-nitrogen hydrolase"/>
    <property type="match status" value="1"/>
</dbReference>
<dbReference type="InterPro" id="IPR039703">
    <property type="entry name" value="Nta1"/>
</dbReference>
<dbReference type="EMBL" id="GL996501">
    <property type="protein sequence ID" value="EGW33226.1"/>
    <property type="molecule type" value="Genomic_DNA"/>
</dbReference>
<dbReference type="OMA" id="VKILCWD"/>
<dbReference type="AlphaFoldDB" id="G3ALI3"/>
<dbReference type="HOGENOM" id="CLU_009854_1_1_1"/>
<reference evidence="2 3" key="1">
    <citation type="journal article" date="2011" name="Proc. Natl. Acad. Sci. U.S.A.">
        <title>Comparative genomics of xylose-fermenting fungi for enhanced biofuel production.</title>
        <authorList>
            <person name="Wohlbach D.J."/>
            <person name="Kuo A."/>
            <person name="Sato T.K."/>
            <person name="Potts K.M."/>
            <person name="Salamov A.A."/>
            <person name="LaButti K.M."/>
            <person name="Sun H."/>
            <person name="Clum A."/>
            <person name="Pangilinan J.L."/>
            <person name="Lindquist E.A."/>
            <person name="Lucas S."/>
            <person name="Lapidus A."/>
            <person name="Jin M."/>
            <person name="Gunawan C."/>
            <person name="Balan V."/>
            <person name="Dale B.E."/>
            <person name="Jeffries T.W."/>
            <person name="Zinkel R."/>
            <person name="Barry K.W."/>
            <person name="Grigoriev I.V."/>
            <person name="Gasch A.P."/>
        </authorList>
    </citation>
    <scope>NUCLEOTIDE SEQUENCE [LARGE SCALE GENOMIC DNA]</scope>
    <source>
        <strain evidence="3">NRRL Y-27907 / 11-Y1</strain>
    </source>
</reference>
<dbReference type="GO" id="GO:0070773">
    <property type="term" value="F:protein-N-terminal glutamine amidohydrolase activity"/>
    <property type="evidence" value="ECO:0007669"/>
    <property type="project" value="EnsemblFungi"/>
</dbReference>
<name>G3ALI3_SPAPN</name>
<evidence type="ECO:0000313" key="3">
    <source>
        <dbReference type="Proteomes" id="UP000000709"/>
    </source>
</evidence>
<sequence>MKLTVALVQYNPIIGRTQQNITKVNQLLKSITTPIDLLVLPELAITGYNFSSPAAISPYLESLNKYGPSLNFASELSKTHNCFTVIGYPETNADTTFNSCAMFNRNGELIHNYQKTFLFETDEVWGANENKNKGFKGIEVDFGNNPVKVNFGICMDLNPYQFKAPFNLLEFSTSCYNQHSQLIICPMAWLSPKSPSINKEVKLDQRIELAKKLQLPSLPNQETINYWILRFFPYLSHKYSYMPKWFSKPVNILCCNRVGVEDDIVYGGSSSIIEFNNNGEYNDEYNPINKSVRVLRSLGEAEEGVLIKEIEL</sequence>
<dbReference type="InterPro" id="IPR003010">
    <property type="entry name" value="C-N_Hydrolase"/>
</dbReference>
<dbReference type="GO" id="GO:0030163">
    <property type="term" value="P:protein catabolic process"/>
    <property type="evidence" value="ECO:0007669"/>
    <property type="project" value="EnsemblFungi"/>
</dbReference>
<feature type="domain" description="CN hydrolase" evidence="1">
    <location>
        <begin position="3"/>
        <end position="312"/>
    </location>
</feature>
<gene>
    <name evidence="2" type="ORF">SPAPADRAFT_60562</name>
</gene>
<dbReference type="Proteomes" id="UP000000709">
    <property type="component" value="Unassembled WGS sequence"/>
</dbReference>
<dbReference type="GeneID" id="18873466"/>
<proteinExistence type="predicted"/>
<organism evidence="3">
    <name type="scientific">Spathaspora passalidarum (strain NRRL Y-27907 / 11-Y1)</name>
    <dbReference type="NCBI Taxonomy" id="619300"/>
    <lineage>
        <taxon>Eukaryota</taxon>
        <taxon>Fungi</taxon>
        <taxon>Dikarya</taxon>
        <taxon>Ascomycota</taxon>
        <taxon>Saccharomycotina</taxon>
        <taxon>Pichiomycetes</taxon>
        <taxon>Debaryomycetaceae</taxon>
        <taxon>Spathaspora</taxon>
    </lineage>
</organism>
<protein>
    <recommendedName>
        <fullName evidence="1">CN hydrolase domain-containing protein</fullName>
    </recommendedName>
</protein>
<dbReference type="STRING" id="619300.G3ALI3"/>
<accession>G3ALI3</accession>
<dbReference type="GO" id="GO:0008418">
    <property type="term" value="F:protein-N-terminal asparagine amidohydrolase activity"/>
    <property type="evidence" value="ECO:0007669"/>
    <property type="project" value="EnsemblFungi"/>
</dbReference>
<dbReference type="PANTHER" id="PTHR11750">
    <property type="entry name" value="PROTEIN N-TERMINAL AMIDASE"/>
    <property type="match status" value="1"/>
</dbReference>
<dbReference type="PROSITE" id="PS50263">
    <property type="entry name" value="CN_HYDROLASE"/>
    <property type="match status" value="1"/>
</dbReference>
<keyword evidence="3" id="KW-1185">Reference proteome</keyword>
<dbReference type="FunCoup" id="G3ALI3">
    <property type="interactions" value="32"/>
</dbReference>
<dbReference type="OrthoDB" id="201515at2759"/>
<dbReference type="Gene3D" id="3.60.110.10">
    <property type="entry name" value="Carbon-nitrogen hydrolase"/>
    <property type="match status" value="1"/>
</dbReference>
<evidence type="ECO:0000313" key="2">
    <source>
        <dbReference type="EMBL" id="EGW33226.1"/>
    </source>
</evidence>
<dbReference type="InterPro" id="IPR036526">
    <property type="entry name" value="C-N_Hydrolase_sf"/>
</dbReference>
<dbReference type="KEGG" id="spaa:SPAPADRAFT_60562"/>